<dbReference type="OrthoDB" id="5317056at2759"/>
<dbReference type="SMART" id="SM00710">
    <property type="entry name" value="PbH1"/>
    <property type="match status" value="5"/>
</dbReference>
<accession>A0A1E7F1F8</accession>
<dbReference type="EMBL" id="KV784366">
    <property type="protein sequence ID" value="OEU11905.1"/>
    <property type="molecule type" value="Genomic_DNA"/>
</dbReference>
<proteinExistence type="predicted"/>
<keyword evidence="2" id="KW-1185">Reference proteome</keyword>
<sequence length="738" mass="81224">MHRGLYIIYPEQVGNWLSSFAGYQSYLFQLPPPLNADTIIPVPSSLTTTAAAVGAPTTTMMMPTTPQPPPRPRSLPPIPTPTPIITMIDFDLQGYIDNELASGNKDIIIPLPPINPQTGIQLKYRITPKNKHHLLLKGLNGVTITTATAANYGGEDDPSSIELICTETTRVITLLNCTDVTIKGFIIDYDPLPYTQGYIVGFGGDKPRLKLNHEIELSCGQGYISSNHYIDNYKYEIYQSNGTLRYGSYFGTKIKKDTKSPSRFTVTIPERYSTSNLQKEALQPQIGDIIVIGCTYAPTSNGHTLPHAICCMGCNNIKFENITMYSSNNFGFFEKNCYSTSYIRCIIDRRRPRPQQPSLLLPVVPRMRSLNADAFHSSCARKGPHITGCIAKYMGDDGINIHGEYHMITKAKVINNTTTTDNTTSPTRTYTSSSSGVDKSKSVIVAELRVLSRNKDDGSGNYAKINIDINDPVEIMTYNGENLGINDLVATNICLDDECPEITNDEKIFFLKQKLSNDLKTNKGGSLRTAYKITIEFSCYDDKELLLPLSLSSLLCIGSAITSKNKCGNNFKIISNEFGYTRSRGIIVKSSNGIISNNTMMNCVGESIRIAPGNWWLESGNSSNIKIQDNLICNCSSYGIGIYSFGSDNTTLASSAAGHNNIMIRQNTVSNCPIPNILVTSATNVNVKNNQCRNVQKDVIANGPPNMNSIVKKEYDTNEKLGNNKTTMIINCSNVNAN</sequence>
<dbReference type="InterPro" id="IPR011050">
    <property type="entry name" value="Pectin_lyase_fold/virulence"/>
</dbReference>
<evidence type="ECO:0000313" key="2">
    <source>
        <dbReference type="Proteomes" id="UP000095751"/>
    </source>
</evidence>
<dbReference type="KEGG" id="fcy:FRACYDRAFT_245027"/>
<reference evidence="1 2" key="1">
    <citation type="submission" date="2016-09" db="EMBL/GenBank/DDBJ databases">
        <title>Extensive genetic diversity and differential bi-allelic expression allows diatom success in the polar Southern Ocean.</title>
        <authorList>
            <consortium name="DOE Joint Genome Institute"/>
            <person name="Mock T."/>
            <person name="Otillar R.P."/>
            <person name="Strauss J."/>
            <person name="Dupont C."/>
            <person name="Frickenhaus S."/>
            <person name="Maumus F."/>
            <person name="Mcmullan M."/>
            <person name="Sanges R."/>
            <person name="Schmutz J."/>
            <person name="Toseland A."/>
            <person name="Valas R."/>
            <person name="Veluchamy A."/>
            <person name="Ward B.J."/>
            <person name="Allen A."/>
            <person name="Barry K."/>
            <person name="Falciatore A."/>
            <person name="Ferrante M."/>
            <person name="Fortunato A.E."/>
            <person name="Gloeckner G."/>
            <person name="Gruber A."/>
            <person name="Hipkin R."/>
            <person name="Janech M."/>
            <person name="Kroth P."/>
            <person name="Leese F."/>
            <person name="Lindquist E."/>
            <person name="Lyon B.R."/>
            <person name="Martin J."/>
            <person name="Mayer C."/>
            <person name="Parker M."/>
            <person name="Quesneville H."/>
            <person name="Raymond J."/>
            <person name="Uhlig C."/>
            <person name="Valentin K.U."/>
            <person name="Worden A.Z."/>
            <person name="Armbrust E.V."/>
            <person name="Bowler C."/>
            <person name="Green B."/>
            <person name="Moulton V."/>
            <person name="Van Oosterhout C."/>
            <person name="Grigoriev I."/>
        </authorList>
    </citation>
    <scope>NUCLEOTIDE SEQUENCE [LARGE SCALE GENOMIC DNA]</scope>
    <source>
        <strain evidence="1 2">CCMP1102</strain>
    </source>
</reference>
<dbReference type="Gene3D" id="2.160.20.10">
    <property type="entry name" value="Single-stranded right-handed beta-helix, Pectin lyase-like"/>
    <property type="match status" value="2"/>
</dbReference>
<dbReference type="Proteomes" id="UP000095751">
    <property type="component" value="Unassembled WGS sequence"/>
</dbReference>
<gene>
    <name evidence="1" type="ORF">FRACYDRAFT_245027</name>
</gene>
<evidence type="ECO:0008006" key="3">
    <source>
        <dbReference type="Google" id="ProtNLM"/>
    </source>
</evidence>
<name>A0A1E7F1F8_9STRA</name>
<dbReference type="AlphaFoldDB" id="A0A1E7F1F8"/>
<evidence type="ECO:0000313" key="1">
    <source>
        <dbReference type="EMBL" id="OEU11905.1"/>
    </source>
</evidence>
<dbReference type="SUPFAM" id="SSF51126">
    <property type="entry name" value="Pectin lyase-like"/>
    <property type="match status" value="2"/>
</dbReference>
<organism evidence="1 2">
    <name type="scientific">Fragilariopsis cylindrus CCMP1102</name>
    <dbReference type="NCBI Taxonomy" id="635003"/>
    <lineage>
        <taxon>Eukaryota</taxon>
        <taxon>Sar</taxon>
        <taxon>Stramenopiles</taxon>
        <taxon>Ochrophyta</taxon>
        <taxon>Bacillariophyta</taxon>
        <taxon>Bacillariophyceae</taxon>
        <taxon>Bacillariophycidae</taxon>
        <taxon>Bacillariales</taxon>
        <taxon>Bacillariaceae</taxon>
        <taxon>Fragilariopsis</taxon>
    </lineage>
</organism>
<dbReference type="InParanoid" id="A0A1E7F1F8"/>
<dbReference type="InterPro" id="IPR012334">
    <property type="entry name" value="Pectin_lyas_fold"/>
</dbReference>
<protein>
    <recommendedName>
        <fullName evidence="3">Right handed beta helix domain-containing protein</fullName>
    </recommendedName>
</protein>
<dbReference type="InterPro" id="IPR006626">
    <property type="entry name" value="PbH1"/>
</dbReference>